<evidence type="ECO:0000256" key="2">
    <source>
        <dbReference type="ARBA" id="ARBA00022840"/>
    </source>
</evidence>
<gene>
    <name evidence="5" type="ORF">UU70_C0010G0001</name>
</gene>
<feature type="non-terminal residue" evidence="5">
    <location>
        <position position="1"/>
    </location>
</feature>
<evidence type="ECO:0000313" key="5">
    <source>
        <dbReference type="EMBL" id="KKS13730.1"/>
    </source>
</evidence>
<accession>A0A0G0WLR0</accession>
<dbReference type="GO" id="GO:0006302">
    <property type="term" value="P:double-strand break repair"/>
    <property type="evidence" value="ECO:0007669"/>
    <property type="project" value="TreeGrafter"/>
</dbReference>
<dbReference type="EMBL" id="LCBQ01000010">
    <property type="protein sequence ID" value="KKS13730.1"/>
    <property type="molecule type" value="Genomic_DNA"/>
</dbReference>
<organism evidence="5 6">
    <name type="scientific">Candidatus Yanofskybacteria bacterium GW2011_GWA1_41_6</name>
    <dbReference type="NCBI Taxonomy" id="1619020"/>
    <lineage>
        <taxon>Bacteria</taxon>
        <taxon>Candidatus Yanofskyibacteriota</taxon>
    </lineage>
</organism>
<dbReference type="GO" id="GO:0006270">
    <property type="term" value="P:DNA replication initiation"/>
    <property type="evidence" value="ECO:0007669"/>
    <property type="project" value="TreeGrafter"/>
</dbReference>
<evidence type="ECO:0000256" key="1">
    <source>
        <dbReference type="ARBA" id="ARBA00022741"/>
    </source>
</evidence>
<dbReference type="AlphaFoldDB" id="A0A0G0WLR0"/>
<reference evidence="5 6" key="1">
    <citation type="journal article" date="2015" name="Nature">
        <title>rRNA introns, odd ribosomes, and small enigmatic genomes across a large radiation of phyla.</title>
        <authorList>
            <person name="Brown C.T."/>
            <person name="Hug L.A."/>
            <person name="Thomas B.C."/>
            <person name="Sharon I."/>
            <person name="Castelle C.J."/>
            <person name="Singh A."/>
            <person name="Wilkins M.J."/>
            <person name="Williams K.H."/>
            <person name="Banfield J.F."/>
        </authorList>
    </citation>
    <scope>NUCLEOTIDE SEQUENCE [LARGE SCALE GENOMIC DNA]</scope>
</reference>
<sequence length="180" mass="21069">VFSHRYNIKFDLIGVLNTDSLISTPDFKTEERLFYQIEKLLDFHPKNMLIQTYNPENKAILTASEGGYKAFYDKDLETRRSFSYPPYSQLVKLTFRHKSRDKASYEARVLGGRLKMAMAQMKLDQKVKLIDSHPSFVEKERGLFVYNIVLKALPELEDIREILKFVPSNWSIDVDPRSII</sequence>
<dbReference type="GO" id="GO:0043138">
    <property type="term" value="F:3'-5' DNA helicase activity"/>
    <property type="evidence" value="ECO:0007669"/>
    <property type="project" value="TreeGrafter"/>
</dbReference>
<feature type="domain" description="Primosomal protein N C-terminal" evidence="4">
    <location>
        <begin position="86"/>
        <end position="176"/>
    </location>
</feature>
<dbReference type="GO" id="GO:0006310">
    <property type="term" value="P:DNA recombination"/>
    <property type="evidence" value="ECO:0007669"/>
    <property type="project" value="TreeGrafter"/>
</dbReference>
<dbReference type="Pfam" id="PF18074">
    <property type="entry name" value="PriA_C"/>
    <property type="match status" value="1"/>
</dbReference>
<dbReference type="GO" id="GO:0003677">
    <property type="term" value="F:DNA binding"/>
    <property type="evidence" value="ECO:0007669"/>
    <property type="project" value="UniProtKB-KW"/>
</dbReference>
<dbReference type="PANTHER" id="PTHR30580:SF0">
    <property type="entry name" value="PRIMOSOMAL PROTEIN N"/>
    <property type="match status" value="1"/>
</dbReference>
<evidence type="ECO:0000256" key="3">
    <source>
        <dbReference type="ARBA" id="ARBA00023125"/>
    </source>
</evidence>
<dbReference type="InterPro" id="IPR041236">
    <property type="entry name" value="PriA_C"/>
</dbReference>
<proteinExistence type="predicted"/>
<evidence type="ECO:0000313" key="6">
    <source>
        <dbReference type="Proteomes" id="UP000034380"/>
    </source>
</evidence>
<keyword evidence="2" id="KW-0067">ATP-binding</keyword>
<dbReference type="PANTHER" id="PTHR30580">
    <property type="entry name" value="PRIMOSOMAL PROTEIN N"/>
    <property type="match status" value="1"/>
</dbReference>
<dbReference type="Proteomes" id="UP000034380">
    <property type="component" value="Unassembled WGS sequence"/>
</dbReference>
<comment type="caution">
    <text evidence="5">The sequence shown here is derived from an EMBL/GenBank/DDBJ whole genome shotgun (WGS) entry which is preliminary data.</text>
</comment>
<evidence type="ECO:0000259" key="4">
    <source>
        <dbReference type="Pfam" id="PF18074"/>
    </source>
</evidence>
<dbReference type="GO" id="GO:0005524">
    <property type="term" value="F:ATP binding"/>
    <property type="evidence" value="ECO:0007669"/>
    <property type="project" value="UniProtKB-KW"/>
</dbReference>
<keyword evidence="3" id="KW-0238">DNA-binding</keyword>
<keyword evidence="1" id="KW-0547">Nucleotide-binding</keyword>
<name>A0A0G0WLR0_9BACT</name>
<protein>
    <submittedName>
        <fullName evidence="5">Primosomal protein N</fullName>
    </submittedName>
</protein>